<dbReference type="AlphaFoldDB" id="A0A6J6BI55"/>
<comment type="subcellular location">
    <subcellularLocation>
        <location evidence="2">Cytoplasm</location>
    </subcellularLocation>
</comment>
<dbReference type="FunFam" id="1.10.8.870:FF:000003">
    <property type="entry name" value="Glycerol-3-phosphate dehydrogenase"/>
    <property type="match status" value="1"/>
</dbReference>
<evidence type="ECO:0000256" key="7">
    <source>
        <dbReference type="ARBA" id="ARBA00023002"/>
    </source>
</evidence>
<proteinExistence type="inferred from homology"/>
<dbReference type="Gene3D" id="3.30.9.10">
    <property type="entry name" value="D-Amino Acid Oxidase, subunit A, domain 2"/>
    <property type="match status" value="1"/>
</dbReference>
<dbReference type="PROSITE" id="PS00977">
    <property type="entry name" value="FAD_G3PDH_1"/>
    <property type="match status" value="1"/>
</dbReference>
<evidence type="ECO:0000256" key="2">
    <source>
        <dbReference type="ARBA" id="ARBA00004496"/>
    </source>
</evidence>
<keyword evidence="6" id="KW-0274">FAD</keyword>
<evidence type="ECO:0000256" key="3">
    <source>
        <dbReference type="ARBA" id="ARBA00007330"/>
    </source>
</evidence>
<evidence type="ECO:0000313" key="10">
    <source>
        <dbReference type="EMBL" id="CAB4538327.1"/>
    </source>
</evidence>
<evidence type="ECO:0000256" key="6">
    <source>
        <dbReference type="ARBA" id="ARBA00022827"/>
    </source>
</evidence>
<gene>
    <name evidence="10" type="ORF">UFOPK1412_00515</name>
</gene>
<name>A0A6J6BI55_9ZZZZ</name>
<dbReference type="InterPro" id="IPR038299">
    <property type="entry name" value="DAO_C_sf"/>
</dbReference>
<dbReference type="PROSITE" id="PS00978">
    <property type="entry name" value="FAD_G3PDH_2"/>
    <property type="match status" value="1"/>
</dbReference>
<dbReference type="Gene3D" id="3.50.50.60">
    <property type="entry name" value="FAD/NAD(P)-binding domain"/>
    <property type="match status" value="1"/>
</dbReference>
<feature type="domain" description="FAD dependent oxidoreductase" evidence="8">
    <location>
        <begin position="24"/>
        <end position="348"/>
    </location>
</feature>
<comment type="similarity">
    <text evidence="3">Belongs to the FAD-dependent glycerol-3-phosphate dehydrogenase family.</text>
</comment>
<dbReference type="EMBL" id="CAEZSI010000053">
    <property type="protein sequence ID" value="CAB4538327.1"/>
    <property type="molecule type" value="Genomic_DNA"/>
</dbReference>
<dbReference type="GO" id="GO:0005737">
    <property type="term" value="C:cytoplasm"/>
    <property type="evidence" value="ECO:0007669"/>
    <property type="project" value="UniProtKB-SubCell"/>
</dbReference>
<keyword evidence="4" id="KW-0963">Cytoplasm</keyword>
<evidence type="ECO:0000256" key="5">
    <source>
        <dbReference type="ARBA" id="ARBA00022630"/>
    </source>
</evidence>
<keyword evidence="7" id="KW-0560">Oxidoreductase</keyword>
<evidence type="ECO:0000259" key="8">
    <source>
        <dbReference type="Pfam" id="PF01266"/>
    </source>
</evidence>
<sequence length="559" mass="60991">MFSSQLNPDQRDEAISLLSTESFDVLVIGGGVTGVGAALDAASRGLKVALIESQDLAAGTSSRSSKLIHGGLRYLEQYDFKLVREALHERELMVSSLSPHLVKPVGFLFPLTEKFKERTYVGAGLALYDALRGFQRALPWHKHIGQKQINEIAPSLRPDLITGAIKYFDAQVDDARHTMTIARTAARHGAVIATRVSAQSLLREGKRIVGVKAKDLVSGKIINITATATVMCAGIWSDELHANFDLKPGYGVTMSKGVHIVLPGSAIKSNAGIILKTPVSVLFLIPWADKWIVGTTDTPYTGDRAEPFASREDVQYILDQANRVLTPKISVDQIIGVYAGLRPLVANNKNSSTTKLSREHTVDRPAAGFVSVAGGKYTTYRVMAKDVIDRAVIELRAIKPESVTEKLPLVGADGYFALVQQVERLAETSGLDSQTITHLLNRYGSMISEILDLIIDNPKLAAKIDPELTYIKAEIHYAASHEGARTVDDVISRRTRIAFEAQDHGVHLAEAVSTIIGPVLGWSTKERKASVLAYEELVDRELEALDQLLEVNEDESINS</sequence>
<dbReference type="InterPro" id="IPR000447">
    <property type="entry name" value="G3P_DH_FAD-dep"/>
</dbReference>
<dbReference type="InterPro" id="IPR031656">
    <property type="entry name" value="DAO_C"/>
</dbReference>
<dbReference type="PRINTS" id="PR01001">
    <property type="entry name" value="FADG3PDH"/>
</dbReference>
<dbReference type="GO" id="GO:0004368">
    <property type="term" value="F:glycerol-3-phosphate dehydrogenase (quinone) activity"/>
    <property type="evidence" value="ECO:0007669"/>
    <property type="project" value="InterPro"/>
</dbReference>
<protein>
    <submittedName>
        <fullName evidence="10">Unannotated protein</fullName>
    </submittedName>
</protein>
<evidence type="ECO:0000259" key="9">
    <source>
        <dbReference type="Pfam" id="PF16901"/>
    </source>
</evidence>
<dbReference type="SUPFAM" id="SSF51905">
    <property type="entry name" value="FAD/NAD(P)-binding domain"/>
    <property type="match status" value="1"/>
</dbReference>
<dbReference type="Pfam" id="PF16901">
    <property type="entry name" value="DAO_C"/>
    <property type="match status" value="1"/>
</dbReference>
<dbReference type="Gene3D" id="1.10.8.870">
    <property type="entry name" value="Alpha-glycerophosphate oxidase, cap domain"/>
    <property type="match status" value="1"/>
</dbReference>
<feature type="domain" description="Alpha-glycerophosphate oxidase C-terminal" evidence="9">
    <location>
        <begin position="402"/>
        <end position="526"/>
    </location>
</feature>
<evidence type="ECO:0000256" key="4">
    <source>
        <dbReference type="ARBA" id="ARBA00022490"/>
    </source>
</evidence>
<dbReference type="InterPro" id="IPR006076">
    <property type="entry name" value="FAD-dep_OxRdtase"/>
</dbReference>
<dbReference type="InterPro" id="IPR036188">
    <property type="entry name" value="FAD/NAD-bd_sf"/>
</dbReference>
<comment type="cofactor">
    <cofactor evidence="1">
        <name>FAD</name>
        <dbReference type="ChEBI" id="CHEBI:57692"/>
    </cofactor>
</comment>
<keyword evidence="5" id="KW-0285">Flavoprotein</keyword>
<dbReference type="Pfam" id="PF01266">
    <property type="entry name" value="DAO"/>
    <property type="match status" value="1"/>
</dbReference>
<organism evidence="10">
    <name type="scientific">freshwater metagenome</name>
    <dbReference type="NCBI Taxonomy" id="449393"/>
    <lineage>
        <taxon>unclassified sequences</taxon>
        <taxon>metagenomes</taxon>
        <taxon>ecological metagenomes</taxon>
    </lineage>
</organism>
<dbReference type="PANTHER" id="PTHR11985:SF31">
    <property type="entry name" value="GLYCEROL-3-PHOSPHATE DEHYDROGENASE 2"/>
    <property type="match status" value="1"/>
</dbReference>
<dbReference type="PANTHER" id="PTHR11985">
    <property type="entry name" value="GLYCEROL-3-PHOSPHATE DEHYDROGENASE"/>
    <property type="match status" value="1"/>
</dbReference>
<dbReference type="GO" id="GO:0046168">
    <property type="term" value="P:glycerol-3-phosphate catabolic process"/>
    <property type="evidence" value="ECO:0007669"/>
    <property type="project" value="TreeGrafter"/>
</dbReference>
<accession>A0A6J6BI55</accession>
<evidence type="ECO:0000256" key="1">
    <source>
        <dbReference type="ARBA" id="ARBA00001974"/>
    </source>
</evidence>
<reference evidence="10" key="1">
    <citation type="submission" date="2020-05" db="EMBL/GenBank/DDBJ databases">
        <authorList>
            <person name="Chiriac C."/>
            <person name="Salcher M."/>
            <person name="Ghai R."/>
            <person name="Kavagutti S V."/>
        </authorList>
    </citation>
    <scope>NUCLEOTIDE SEQUENCE</scope>
</reference>